<dbReference type="EMBL" id="BK015193">
    <property type="protein sequence ID" value="DAD95515.1"/>
    <property type="molecule type" value="Genomic_DNA"/>
</dbReference>
<organism evidence="1">
    <name type="scientific">Siphoviridae sp. ctFbs2</name>
    <dbReference type="NCBI Taxonomy" id="2826213"/>
    <lineage>
        <taxon>Viruses</taxon>
        <taxon>Duplodnaviria</taxon>
        <taxon>Heunggongvirae</taxon>
        <taxon>Uroviricota</taxon>
        <taxon>Caudoviricetes</taxon>
    </lineage>
</organism>
<protein>
    <submittedName>
        <fullName evidence="1">Uncharacterized protein</fullName>
    </submittedName>
</protein>
<sequence>MTGGEKCDVVMQLTVKQAQNQPFDRCLTV</sequence>
<name>A0A8S5NN61_9CAUD</name>
<accession>A0A8S5NN61</accession>
<evidence type="ECO:0000313" key="1">
    <source>
        <dbReference type="EMBL" id="DAD95515.1"/>
    </source>
</evidence>
<reference evidence="1" key="1">
    <citation type="journal article" date="2021" name="Proc. Natl. Acad. Sci. U.S.A.">
        <title>A Catalog of Tens of Thousands of Viruses from Human Metagenomes Reveals Hidden Associations with Chronic Diseases.</title>
        <authorList>
            <person name="Tisza M.J."/>
            <person name="Buck C.B."/>
        </authorList>
    </citation>
    <scope>NUCLEOTIDE SEQUENCE</scope>
    <source>
        <strain evidence="1">CtFbs2</strain>
    </source>
</reference>
<proteinExistence type="predicted"/>